<gene>
    <name evidence="2" type="ORF">CEURO_LOCUS16828</name>
</gene>
<organism evidence="2 3">
    <name type="scientific">Cuscuta europaea</name>
    <name type="common">European dodder</name>
    <dbReference type="NCBI Taxonomy" id="41803"/>
    <lineage>
        <taxon>Eukaryota</taxon>
        <taxon>Viridiplantae</taxon>
        <taxon>Streptophyta</taxon>
        <taxon>Embryophyta</taxon>
        <taxon>Tracheophyta</taxon>
        <taxon>Spermatophyta</taxon>
        <taxon>Magnoliopsida</taxon>
        <taxon>eudicotyledons</taxon>
        <taxon>Gunneridae</taxon>
        <taxon>Pentapetalae</taxon>
        <taxon>asterids</taxon>
        <taxon>lamiids</taxon>
        <taxon>Solanales</taxon>
        <taxon>Convolvulaceae</taxon>
        <taxon>Cuscuteae</taxon>
        <taxon>Cuscuta</taxon>
        <taxon>Cuscuta subgen. Cuscuta</taxon>
    </lineage>
</organism>
<protein>
    <submittedName>
        <fullName evidence="2">Uncharacterized protein</fullName>
    </submittedName>
</protein>
<dbReference type="EMBL" id="CAMAPE010000047">
    <property type="protein sequence ID" value="CAH9105165.1"/>
    <property type="molecule type" value="Genomic_DNA"/>
</dbReference>
<evidence type="ECO:0000256" key="1">
    <source>
        <dbReference type="SAM" id="MobiDB-lite"/>
    </source>
</evidence>
<keyword evidence="3" id="KW-1185">Reference proteome</keyword>
<feature type="region of interest" description="Disordered" evidence="1">
    <location>
        <begin position="1"/>
        <end position="25"/>
    </location>
</feature>
<evidence type="ECO:0000313" key="2">
    <source>
        <dbReference type="EMBL" id="CAH9105165.1"/>
    </source>
</evidence>
<comment type="caution">
    <text evidence="2">The sequence shown here is derived from an EMBL/GenBank/DDBJ whole genome shotgun (WGS) entry which is preliminary data.</text>
</comment>
<name>A0A9P0ZNQ9_CUSEU</name>
<reference evidence="2" key="1">
    <citation type="submission" date="2022-07" db="EMBL/GenBank/DDBJ databases">
        <authorList>
            <person name="Macas J."/>
            <person name="Novak P."/>
            <person name="Neumann P."/>
        </authorList>
    </citation>
    <scope>NUCLEOTIDE SEQUENCE</scope>
</reference>
<proteinExistence type="predicted"/>
<dbReference type="Proteomes" id="UP001152484">
    <property type="component" value="Unassembled WGS sequence"/>
</dbReference>
<sequence>MYASEPQKMAADVPPPPPSSSSAPDVIMEELLPTGNSLYVHPHSSRHRSGCPHIHKLTHKMAVFERLTLSPTSPLPSRCVSPPPPSLPLILRRRSPLSPSSSSKYHLIARFVGQQDKLKALILFQYFIASSFCPTNKELRMMIR</sequence>
<dbReference type="AlphaFoldDB" id="A0A9P0ZNQ9"/>
<accession>A0A9P0ZNQ9</accession>
<evidence type="ECO:0000313" key="3">
    <source>
        <dbReference type="Proteomes" id="UP001152484"/>
    </source>
</evidence>